<dbReference type="InterPro" id="IPR002918">
    <property type="entry name" value="Lipase_EstA/Esterase_EstB"/>
</dbReference>
<dbReference type="GO" id="GO:0016042">
    <property type="term" value="P:lipid catabolic process"/>
    <property type="evidence" value="ECO:0007669"/>
    <property type="project" value="InterPro"/>
</dbReference>
<evidence type="ECO:0000313" key="1">
    <source>
        <dbReference type="Proteomes" id="UP000887563"/>
    </source>
</evidence>
<proteinExistence type="predicted"/>
<keyword evidence="1" id="KW-1185">Reference proteome</keyword>
<reference evidence="2" key="1">
    <citation type="submission" date="2022-11" db="UniProtKB">
        <authorList>
            <consortium name="WormBaseParasite"/>
        </authorList>
    </citation>
    <scope>IDENTIFICATION</scope>
</reference>
<dbReference type="WBParaSite" id="Minc3s01131g21021">
    <property type="protein sequence ID" value="Minc3s01131g21021"/>
    <property type="gene ID" value="Minc3s01131g21021"/>
</dbReference>
<dbReference type="Gene3D" id="3.40.50.1820">
    <property type="entry name" value="alpha/beta hydrolase"/>
    <property type="match status" value="1"/>
</dbReference>
<dbReference type="Pfam" id="PF01674">
    <property type="entry name" value="Lipase_2"/>
    <property type="match status" value="1"/>
</dbReference>
<sequence>MRNAKLFAPKNAKNAKMRNRPSLVLVFIHGNSDGALAGHGGDWNSGWSKSISYFMSHGGYTTAELYAITYGVRDITKSLERYFLFDY</sequence>
<organism evidence="1 2">
    <name type="scientific">Meloidogyne incognita</name>
    <name type="common">Southern root-knot nematode worm</name>
    <name type="synonym">Oxyuris incognita</name>
    <dbReference type="NCBI Taxonomy" id="6306"/>
    <lineage>
        <taxon>Eukaryota</taxon>
        <taxon>Metazoa</taxon>
        <taxon>Ecdysozoa</taxon>
        <taxon>Nematoda</taxon>
        <taxon>Chromadorea</taxon>
        <taxon>Rhabditida</taxon>
        <taxon>Tylenchina</taxon>
        <taxon>Tylenchomorpha</taxon>
        <taxon>Tylenchoidea</taxon>
        <taxon>Meloidogynidae</taxon>
        <taxon>Meloidogyninae</taxon>
        <taxon>Meloidogyne</taxon>
        <taxon>Meloidogyne incognita group</taxon>
    </lineage>
</organism>
<dbReference type="InterPro" id="IPR029058">
    <property type="entry name" value="AB_hydrolase_fold"/>
</dbReference>
<protein>
    <submittedName>
        <fullName evidence="2">Uncharacterized protein</fullName>
    </submittedName>
</protein>
<dbReference type="AlphaFoldDB" id="A0A914M440"/>
<dbReference type="Proteomes" id="UP000887563">
    <property type="component" value="Unplaced"/>
</dbReference>
<accession>A0A914M440</accession>
<dbReference type="GO" id="GO:0016787">
    <property type="term" value="F:hydrolase activity"/>
    <property type="evidence" value="ECO:0007669"/>
    <property type="project" value="InterPro"/>
</dbReference>
<name>A0A914M440_MELIC</name>
<evidence type="ECO:0000313" key="2">
    <source>
        <dbReference type="WBParaSite" id="Minc3s01131g21021"/>
    </source>
</evidence>